<protein>
    <recommendedName>
        <fullName evidence="2">Potassium channel domain-containing protein</fullName>
    </recommendedName>
</protein>
<evidence type="ECO:0000313" key="3">
    <source>
        <dbReference type="EMBL" id="AHF80429.1"/>
    </source>
</evidence>
<evidence type="ECO:0000313" key="4">
    <source>
        <dbReference type="Proteomes" id="UP000019027"/>
    </source>
</evidence>
<feature type="transmembrane region" description="Helical" evidence="1">
    <location>
        <begin position="463"/>
        <end position="480"/>
    </location>
</feature>
<dbReference type="Proteomes" id="UP000019027">
    <property type="component" value="Chromosome"/>
</dbReference>
<organism evidence="3 4">
    <name type="scientific">Thermococcus paralvinellae</name>
    <dbReference type="NCBI Taxonomy" id="582419"/>
    <lineage>
        <taxon>Archaea</taxon>
        <taxon>Methanobacteriati</taxon>
        <taxon>Methanobacteriota</taxon>
        <taxon>Thermococci</taxon>
        <taxon>Thermococcales</taxon>
        <taxon>Thermococcaceae</taxon>
        <taxon>Thermococcus</taxon>
    </lineage>
</organism>
<keyword evidence="1" id="KW-0472">Membrane</keyword>
<dbReference type="STRING" id="582419.TES1_1045"/>
<reference evidence="3 4" key="1">
    <citation type="journal article" date="2014" name="Int. J. Syst. Evol. Microbiol.">
        <title>Thermococcus paralvinellae sp. nov. and Thermococcus cleftensis sp. nov. of hyperthermophilic heterotrophs from deep-sea hydrothermal vents.</title>
        <authorList>
            <person name="Hensley S.A."/>
            <person name="Jung J.H."/>
            <person name="Park C.S."/>
            <person name="Holden J.F."/>
        </authorList>
    </citation>
    <scope>NUCLEOTIDE SEQUENCE [LARGE SCALE GENOMIC DNA]</scope>
    <source>
        <strain evidence="3 4">ES1</strain>
    </source>
</reference>
<dbReference type="Gene3D" id="1.10.287.70">
    <property type="match status" value="1"/>
</dbReference>
<dbReference type="SUPFAM" id="SSF81324">
    <property type="entry name" value="Voltage-gated potassium channels"/>
    <property type="match status" value="1"/>
</dbReference>
<keyword evidence="4" id="KW-1185">Reference proteome</keyword>
<feature type="transmembrane region" description="Helical" evidence="1">
    <location>
        <begin position="410"/>
        <end position="443"/>
    </location>
</feature>
<dbReference type="HOGENOM" id="CLU_481150_0_0_2"/>
<proteinExistence type="predicted"/>
<dbReference type="AlphaFoldDB" id="W0I346"/>
<dbReference type="EMBL" id="CP006965">
    <property type="protein sequence ID" value="AHF80429.1"/>
    <property type="molecule type" value="Genomic_DNA"/>
</dbReference>
<dbReference type="InterPro" id="IPR013099">
    <property type="entry name" value="K_chnl_dom"/>
</dbReference>
<gene>
    <name evidence="3" type="ORF">TES1_1045</name>
</gene>
<keyword evidence="1" id="KW-1133">Transmembrane helix</keyword>
<feature type="domain" description="Potassium channel" evidence="2">
    <location>
        <begin position="493"/>
        <end position="559"/>
    </location>
</feature>
<evidence type="ECO:0000256" key="1">
    <source>
        <dbReference type="SAM" id="Phobius"/>
    </source>
</evidence>
<dbReference type="KEGG" id="ths:TES1_1045"/>
<sequence>MAHFGNCDPEMADQEYCIFRKPDKDEKEARKFYNKLVLKFFGYVLNIKGIAVRKLENFEYNLHFSKNIPVGGTTYSHRANYRFRLSLRCEKFVFPEIPTDVAFSFEYAIFEKKANFRSAIFIGYTTFEGAVFKNEAIFDSAIFKGNTIFEKAQFNGVSRFSDATFEMSAYFENSMFNGNAVFERTEFRRETYFENATFDKTANFEETMFFGKSNFQKCRFLGDAKFSEACFELSSDFERCIFEKNADFSATTFNGYVYFDKTIFKGDCLFEGVTFNEPVSLKGKPKEYEYKFYGKLDFSNVDIRKGISIIDYKEDGSLYEEGFLSLFKRTDALIEAARVQRLSFEKEGKREEADRMFVIEMRAKRKLRKLELFNRALNRALNVRVIKYLLNLSEKGTGWMRKDSESLLEFLKLILLTFTIYPLTALVVTFAILLISTLYVLGYVTEVVIGDWVSLYGTSWERVLESSLIVILGSTLLYWLGQKAGFGTVCIHSTVTSNGVVCNAPISSFWDALYYSLVTFTTLGYGDMHPTGWLKALSAIEALTGAVFMALIVAVIARKWMR</sequence>
<keyword evidence="1" id="KW-0812">Transmembrane</keyword>
<dbReference type="Pfam" id="PF07885">
    <property type="entry name" value="Ion_trans_2"/>
    <property type="match status" value="1"/>
</dbReference>
<dbReference type="InterPro" id="IPR001646">
    <property type="entry name" value="5peptide_repeat"/>
</dbReference>
<name>W0I346_9EURY</name>
<dbReference type="Pfam" id="PF13576">
    <property type="entry name" value="Pentapeptide_3"/>
    <property type="match status" value="2"/>
</dbReference>
<accession>W0I346</accession>
<evidence type="ECO:0000259" key="2">
    <source>
        <dbReference type="Pfam" id="PF07885"/>
    </source>
</evidence>
<feature type="transmembrane region" description="Helical" evidence="1">
    <location>
        <begin position="537"/>
        <end position="557"/>
    </location>
</feature>